<reference evidence="2" key="1">
    <citation type="submission" date="2021-03" db="EMBL/GenBank/DDBJ databases">
        <title>Whole genome shotgun sequence of Actinoplanes consettensis NBRC 14913.</title>
        <authorList>
            <person name="Komaki H."/>
            <person name="Tamura T."/>
        </authorList>
    </citation>
    <scope>NUCLEOTIDE SEQUENCE</scope>
    <source>
        <strain evidence="2">NBRC 14913</strain>
    </source>
</reference>
<evidence type="ECO:0008006" key="4">
    <source>
        <dbReference type="Google" id="ProtNLM"/>
    </source>
</evidence>
<dbReference type="PANTHER" id="PTHR37489">
    <property type="entry name" value="DUF3500 DOMAIN-CONTAINING PROTEIN"/>
    <property type="match status" value="1"/>
</dbReference>
<sequence>MRTRSALIATGVTLALVTGGAATSAYASVPAPGPAPAGTALAPAAAVADTTPAIVSAANAFLATLTAAQKTAVQFAWTNTTQKKKWSNLPQGLYTRSGLMWGNLTTAQQNAWLAVMQATLSPAGYQRVRQEWAADDKLVSGGGLLYGQKYYWIALIGTPSTTTPWQWQWGGHHVTVNATVSGTEVALYPSFIGAQPASYTGSTGTTVKPLGDLWSSAYALVSSLTTAQKPKAVLGSTYIDLLYGPGQDSRAPSYDGIAGSALTAAQKTLLLTLISGYGTLANAEDAASRLAEVQATLDQTYFAWYGPTTNAGSAYFRVTGPRVIIEYSPQAMGGTAANHIHGIYRDPQNDYGAAITG</sequence>
<name>A0A919SAI1_9ACTN</name>
<feature type="chain" id="PRO_5037966761" description="DUF3500 domain-containing protein" evidence="1">
    <location>
        <begin position="28"/>
        <end position="357"/>
    </location>
</feature>
<dbReference type="InterPro" id="IPR021889">
    <property type="entry name" value="DUF3500"/>
</dbReference>
<keyword evidence="1" id="KW-0732">Signal</keyword>
<evidence type="ECO:0000256" key="1">
    <source>
        <dbReference type="SAM" id="SignalP"/>
    </source>
</evidence>
<gene>
    <name evidence="2" type="ORF">Aco04nite_09720</name>
</gene>
<dbReference type="RefSeq" id="WP_212995945.1">
    <property type="nucleotide sequence ID" value="NZ_BAAATW010000002.1"/>
</dbReference>
<dbReference type="EMBL" id="BOQP01000004">
    <property type="protein sequence ID" value="GIM68199.1"/>
    <property type="molecule type" value="Genomic_DNA"/>
</dbReference>
<accession>A0A919SAI1</accession>
<protein>
    <recommendedName>
        <fullName evidence="4">DUF3500 domain-containing protein</fullName>
    </recommendedName>
</protein>
<evidence type="ECO:0000313" key="2">
    <source>
        <dbReference type="EMBL" id="GIM68199.1"/>
    </source>
</evidence>
<comment type="caution">
    <text evidence="2">The sequence shown here is derived from an EMBL/GenBank/DDBJ whole genome shotgun (WGS) entry which is preliminary data.</text>
</comment>
<proteinExistence type="predicted"/>
<evidence type="ECO:0000313" key="3">
    <source>
        <dbReference type="Proteomes" id="UP000680865"/>
    </source>
</evidence>
<dbReference type="PANTHER" id="PTHR37489:SF1">
    <property type="entry name" value="DUF3500 DOMAIN-CONTAINING PROTEIN"/>
    <property type="match status" value="1"/>
</dbReference>
<dbReference type="Proteomes" id="UP000680865">
    <property type="component" value="Unassembled WGS sequence"/>
</dbReference>
<feature type="signal peptide" evidence="1">
    <location>
        <begin position="1"/>
        <end position="27"/>
    </location>
</feature>
<organism evidence="2 3">
    <name type="scientific">Winogradskya consettensis</name>
    <dbReference type="NCBI Taxonomy" id="113560"/>
    <lineage>
        <taxon>Bacteria</taxon>
        <taxon>Bacillati</taxon>
        <taxon>Actinomycetota</taxon>
        <taxon>Actinomycetes</taxon>
        <taxon>Micromonosporales</taxon>
        <taxon>Micromonosporaceae</taxon>
        <taxon>Winogradskya</taxon>
    </lineage>
</organism>
<dbReference type="AlphaFoldDB" id="A0A919SAI1"/>
<dbReference type="Pfam" id="PF12006">
    <property type="entry name" value="DUF3500"/>
    <property type="match status" value="1"/>
</dbReference>
<keyword evidence="3" id="KW-1185">Reference proteome</keyword>